<evidence type="ECO:0000256" key="1">
    <source>
        <dbReference type="SAM" id="MobiDB-lite"/>
    </source>
</evidence>
<keyword evidence="3" id="KW-1185">Reference proteome</keyword>
<dbReference type="OrthoDB" id="5569250at2759"/>
<feature type="compositionally biased region" description="Polar residues" evidence="1">
    <location>
        <begin position="40"/>
        <end position="55"/>
    </location>
</feature>
<dbReference type="EMBL" id="KN840176">
    <property type="protein sequence ID" value="KIJ57688.1"/>
    <property type="molecule type" value="Genomic_DNA"/>
</dbReference>
<dbReference type="HOGENOM" id="CLU_1631019_0_0_1"/>
<feature type="region of interest" description="Disordered" evidence="1">
    <location>
        <begin position="32"/>
        <end position="60"/>
    </location>
</feature>
<gene>
    <name evidence="2" type="ORF">HYDPIDRAFT_120448</name>
</gene>
<name>A0A0C9VWT1_9AGAM</name>
<reference evidence="2 3" key="1">
    <citation type="submission" date="2014-04" db="EMBL/GenBank/DDBJ databases">
        <title>Evolutionary Origins and Diversification of the Mycorrhizal Mutualists.</title>
        <authorList>
            <consortium name="DOE Joint Genome Institute"/>
            <consortium name="Mycorrhizal Genomics Consortium"/>
            <person name="Kohler A."/>
            <person name="Kuo A."/>
            <person name="Nagy L.G."/>
            <person name="Floudas D."/>
            <person name="Copeland A."/>
            <person name="Barry K.W."/>
            <person name="Cichocki N."/>
            <person name="Veneault-Fourrey C."/>
            <person name="LaButti K."/>
            <person name="Lindquist E.A."/>
            <person name="Lipzen A."/>
            <person name="Lundell T."/>
            <person name="Morin E."/>
            <person name="Murat C."/>
            <person name="Riley R."/>
            <person name="Ohm R."/>
            <person name="Sun H."/>
            <person name="Tunlid A."/>
            <person name="Henrissat B."/>
            <person name="Grigoriev I.V."/>
            <person name="Hibbett D.S."/>
            <person name="Martin F."/>
        </authorList>
    </citation>
    <scope>NUCLEOTIDE SEQUENCE [LARGE SCALE GENOMIC DNA]</scope>
    <source>
        <strain evidence="2 3">MD-312</strain>
    </source>
</reference>
<sequence>MLSGKPLMPHIRHVPLYTPRCREPVLVQSGTPLGAFEPSRASSQPPSGEPTNTPVVNRKAKPKMGHPVVIEAGSYAAEVFAAHGVQQHVSGLIVVDGLFYVWRYDQQGPNSTFRLQFHPRYPALPSTSSRHATIRESSLRLEFRQRARFRDSPTVSPDDHRRRRG</sequence>
<dbReference type="Proteomes" id="UP000053820">
    <property type="component" value="Unassembled WGS sequence"/>
</dbReference>
<protein>
    <submittedName>
        <fullName evidence="2">Uncharacterized protein</fullName>
    </submittedName>
</protein>
<organism evidence="2 3">
    <name type="scientific">Hydnomerulius pinastri MD-312</name>
    <dbReference type="NCBI Taxonomy" id="994086"/>
    <lineage>
        <taxon>Eukaryota</taxon>
        <taxon>Fungi</taxon>
        <taxon>Dikarya</taxon>
        <taxon>Basidiomycota</taxon>
        <taxon>Agaricomycotina</taxon>
        <taxon>Agaricomycetes</taxon>
        <taxon>Agaricomycetidae</taxon>
        <taxon>Boletales</taxon>
        <taxon>Boletales incertae sedis</taxon>
        <taxon>Leucogyrophana</taxon>
    </lineage>
</organism>
<proteinExistence type="predicted"/>
<dbReference type="AlphaFoldDB" id="A0A0C9VWT1"/>
<evidence type="ECO:0000313" key="2">
    <source>
        <dbReference type="EMBL" id="KIJ57688.1"/>
    </source>
</evidence>
<accession>A0A0C9VWT1</accession>
<evidence type="ECO:0000313" key="3">
    <source>
        <dbReference type="Proteomes" id="UP000053820"/>
    </source>
</evidence>